<dbReference type="CDD" id="cd00045">
    <property type="entry name" value="DED"/>
    <property type="match status" value="1"/>
</dbReference>
<keyword evidence="2" id="KW-0175">Coiled coil</keyword>
<dbReference type="PROSITE" id="PS50168">
    <property type="entry name" value="DED"/>
    <property type="match status" value="1"/>
</dbReference>
<keyword evidence="6" id="KW-1185">Reference proteome</keyword>
<dbReference type="Gene3D" id="1.10.533.10">
    <property type="entry name" value="Death Domain, Fas"/>
    <property type="match status" value="1"/>
</dbReference>
<dbReference type="InterPro" id="IPR001875">
    <property type="entry name" value="DED_dom"/>
</dbReference>
<feature type="domain" description="VWFA" evidence="4">
    <location>
        <begin position="286"/>
        <end position="506"/>
    </location>
</feature>
<evidence type="ECO:0008006" key="7">
    <source>
        <dbReference type="Google" id="ProtNLM"/>
    </source>
</evidence>
<evidence type="ECO:0000313" key="5">
    <source>
        <dbReference type="EMBL" id="CAH3186545.1"/>
    </source>
</evidence>
<evidence type="ECO:0000256" key="2">
    <source>
        <dbReference type="SAM" id="Coils"/>
    </source>
</evidence>
<dbReference type="InterPro" id="IPR011029">
    <property type="entry name" value="DEATH-like_dom_sf"/>
</dbReference>
<dbReference type="Proteomes" id="UP001159405">
    <property type="component" value="Unassembled WGS sequence"/>
</dbReference>
<feature type="coiled-coil region" evidence="2">
    <location>
        <begin position="56"/>
        <end position="83"/>
    </location>
</feature>
<dbReference type="SUPFAM" id="SSF53300">
    <property type="entry name" value="vWA-like"/>
    <property type="match status" value="1"/>
</dbReference>
<keyword evidence="1" id="KW-0053">Apoptosis</keyword>
<dbReference type="SMART" id="SM00031">
    <property type="entry name" value="DED"/>
    <property type="match status" value="1"/>
</dbReference>
<evidence type="ECO:0000259" key="4">
    <source>
        <dbReference type="PROSITE" id="PS50234"/>
    </source>
</evidence>
<dbReference type="EMBL" id="CALNXK010000487">
    <property type="protein sequence ID" value="CAH3186545.1"/>
    <property type="molecule type" value="Genomic_DNA"/>
</dbReference>
<sequence length="651" mass="72574">RKPDVAFTTASFEGEQAMRKDVESEIAAAVDAVETAHATSKAYSSVNSRSSWRALLNPFQKLLERLSQEIEEEQLESLKLLLKNHIPAGTLEKCKTARILFKCMKQKGLLGYNNLDFLEELLTEAQRSDLVEIVKDFKPQPAMEIDSGYPATEKVCFSFASQRQNFIVPDTVDALKNSMNLVLRIDPSECHFVKCEEVASNWFNLVFELPNRREVVDKLCLNALEKEPWLTQCGVKAVKIGDKSEIHMQEPTTGLLPKSIARADLPSSTLDVSLGAPCLHDDRKLDLIVVVDCATTNSAILGQLKTQLRHMVDDMSQKSVHFRLAIISYQNHPNIGRRGQTASDSNIASVSNFTDDKSKMKENINSLRCFGNSGSRRGLADGLALAVDLSNNVDDDCNNDYKCRPEAVTVCVLLPLEVQVGTLDIFKCTCTHGHDVLSLCRQLAANAVTLYVVMRGSKPGIPLYLPNSGRRIDLMAEFFTGISLMTGGQYIYSESVKLVSEIISYVVEVNKSVERLFGTAHDIILDEIEMNDGDVDLEELLPKLQKGLTRRSLHANLIAINGSTIGPSSKLASKFSLDDSMDTACKTWQREVQKMRDMDLAIASGTPGDVNMEEVAGPQVQLMERRNVTREVAERMIRRVVVRREQYRPRI</sequence>
<evidence type="ECO:0000259" key="3">
    <source>
        <dbReference type="PROSITE" id="PS50168"/>
    </source>
</evidence>
<evidence type="ECO:0000256" key="1">
    <source>
        <dbReference type="ARBA" id="ARBA00022703"/>
    </source>
</evidence>
<organism evidence="5 6">
    <name type="scientific">Porites lobata</name>
    <dbReference type="NCBI Taxonomy" id="104759"/>
    <lineage>
        <taxon>Eukaryota</taxon>
        <taxon>Metazoa</taxon>
        <taxon>Cnidaria</taxon>
        <taxon>Anthozoa</taxon>
        <taxon>Hexacorallia</taxon>
        <taxon>Scleractinia</taxon>
        <taxon>Fungiina</taxon>
        <taxon>Poritidae</taxon>
        <taxon>Porites</taxon>
    </lineage>
</organism>
<evidence type="ECO:0000313" key="6">
    <source>
        <dbReference type="Proteomes" id="UP001159405"/>
    </source>
</evidence>
<dbReference type="InterPro" id="IPR036465">
    <property type="entry name" value="vWFA_dom_sf"/>
</dbReference>
<dbReference type="SUPFAM" id="SSF47986">
    <property type="entry name" value="DEATH domain"/>
    <property type="match status" value="1"/>
</dbReference>
<comment type="caution">
    <text evidence="5">The sequence shown here is derived from an EMBL/GenBank/DDBJ whole genome shotgun (WGS) entry which is preliminary data.</text>
</comment>
<feature type="domain" description="DED" evidence="3">
    <location>
        <begin position="58"/>
        <end position="136"/>
    </location>
</feature>
<dbReference type="InterPro" id="IPR002035">
    <property type="entry name" value="VWF_A"/>
</dbReference>
<gene>
    <name evidence="5" type="ORF">PLOB_00034948</name>
</gene>
<dbReference type="Pfam" id="PF01335">
    <property type="entry name" value="DED"/>
    <property type="match status" value="1"/>
</dbReference>
<dbReference type="PANTHER" id="PTHR48169:SF7">
    <property type="entry name" value="CASPASE 10"/>
    <property type="match status" value="1"/>
</dbReference>
<protein>
    <recommendedName>
        <fullName evidence="7">VWFA domain-containing protein</fullName>
    </recommendedName>
</protein>
<dbReference type="PANTHER" id="PTHR48169">
    <property type="entry name" value="DED DOMAIN-CONTAINING PROTEIN"/>
    <property type="match status" value="1"/>
</dbReference>
<accession>A0ABN8S5M1</accession>
<dbReference type="PROSITE" id="PS50234">
    <property type="entry name" value="VWFA"/>
    <property type="match status" value="1"/>
</dbReference>
<proteinExistence type="predicted"/>
<feature type="non-terminal residue" evidence="5">
    <location>
        <position position="1"/>
    </location>
</feature>
<name>A0ABN8S5M1_9CNID</name>
<reference evidence="5 6" key="1">
    <citation type="submission" date="2022-05" db="EMBL/GenBank/DDBJ databases">
        <authorList>
            <consortium name="Genoscope - CEA"/>
            <person name="William W."/>
        </authorList>
    </citation>
    <scope>NUCLEOTIDE SEQUENCE [LARGE SCALE GENOMIC DNA]</scope>
</reference>
<dbReference type="Gene3D" id="3.40.50.410">
    <property type="entry name" value="von Willebrand factor, type A domain"/>
    <property type="match status" value="1"/>
</dbReference>